<protein>
    <submittedName>
        <fullName evidence="8">Flagellar biosynthetic protein FliQ</fullName>
    </submittedName>
</protein>
<dbReference type="Proteomes" id="UP001529369">
    <property type="component" value="Unassembled WGS sequence"/>
</dbReference>
<dbReference type="Pfam" id="PF01313">
    <property type="entry name" value="Bac_export_3"/>
    <property type="match status" value="1"/>
</dbReference>
<proteinExistence type="inferred from homology"/>
<keyword evidence="8" id="KW-0969">Cilium</keyword>
<keyword evidence="5 7" id="KW-1133">Transmembrane helix</keyword>
<keyword evidence="4 7" id="KW-0812">Transmembrane</keyword>
<dbReference type="PRINTS" id="PR00952">
    <property type="entry name" value="TYPE3IMQPROT"/>
</dbReference>
<gene>
    <name evidence="8" type="ORF">QWZ14_23400</name>
</gene>
<evidence type="ECO:0000256" key="6">
    <source>
        <dbReference type="ARBA" id="ARBA00023136"/>
    </source>
</evidence>
<name>A0ABT8AC52_9PROT</name>
<comment type="subcellular location">
    <subcellularLocation>
        <location evidence="1">Cell membrane</location>
        <topology evidence="1">Multi-pass membrane protein</topology>
    </subcellularLocation>
</comment>
<keyword evidence="8" id="KW-0282">Flagellum</keyword>
<keyword evidence="6 7" id="KW-0472">Membrane</keyword>
<dbReference type="PANTHER" id="PTHR34040">
    <property type="entry name" value="FLAGELLAR BIOSYNTHETIC PROTEIN FLIQ"/>
    <property type="match status" value="1"/>
</dbReference>
<comment type="similarity">
    <text evidence="2">Belongs to the FliQ/MopD/SpaQ family.</text>
</comment>
<comment type="caution">
    <text evidence="8">The sequence shown here is derived from an EMBL/GenBank/DDBJ whole genome shotgun (WGS) entry which is preliminary data.</text>
</comment>
<dbReference type="EMBL" id="JAUFPN010000191">
    <property type="protein sequence ID" value="MDN3567336.1"/>
    <property type="molecule type" value="Genomic_DNA"/>
</dbReference>
<organism evidence="8 9">
    <name type="scientific">Paeniroseomonas aquatica</name>
    <dbReference type="NCBI Taxonomy" id="373043"/>
    <lineage>
        <taxon>Bacteria</taxon>
        <taxon>Pseudomonadati</taxon>
        <taxon>Pseudomonadota</taxon>
        <taxon>Alphaproteobacteria</taxon>
        <taxon>Acetobacterales</taxon>
        <taxon>Acetobacteraceae</taxon>
        <taxon>Paeniroseomonas</taxon>
    </lineage>
</organism>
<evidence type="ECO:0000256" key="5">
    <source>
        <dbReference type="ARBA" id="ARBA00022989"/>
    </source>
</evidence>
<evidence type="ECO:0000256" key="4">
    <source>
        <dbReference type="ARBA" id="ARBA00022692"/>
    </source>
</evidence>
<evidence type="ECO:0000256" key="1">
    <source>
        <dbReference type="ARBA" id="ARBA00004651"/>
    </source>
</evidence>
<keyword evidence="8" id="KW-0966">Cell projection</keyword>
<evidence type="ECO:0000256" key="3">
    <source>
        <dbReference type="ARBA" id="ARBA00022475"/>
    </source>
</evidence>
<dbReference type="RefSeq" id="WP_290319361.1">
    <property type="nucleotide sequence ID" value="NZ_JAUFPN010000191.1"/>
</dbReference>
<dbReference type="PANTHER" id="PTHR34040:SF2">
    <property type="entry name" value="FLAGELLAR BIOSYNTHETIC PROTEIN FLIQ"/>
    <property type="match status" value="1"/>
</dbReference>
<feature type="transmembrane region" description="Helical" evidence="7">
    <location>
        <begin position="12"/>
        <end position="40"/>
    </location>
</feature>
<sequence length="90" mass="9242">MDNQTALAVREALWMALQLAGPPLGAMLAVGLVISVIQALTQIQEATLAFLPKLVVLGVVLLLLGPGMAGAMRGYAGSLFDRMVAVGGLP</sequence>
<evidence type="ECO:0000313" key="8">
    <source>
        <dbReference type="EMBL" id="MDN3567336.1"/>
    </source>
</evidence>
<reference evidence="9" key="1">
    <citation type="journal article" date="2019" name="Int. J. Syst. Evol. Microbiol.">
        <title>The Global Catalogue of Microorganisms (GCM) 10K type strain sequencing project: providing services to taxonomists for standard genome sequencing and annotation.</title>
        <authorList>
            <consortium name="The Broad Institute Genomics Platform"/>
            <consortium name="The Broad Institute Genome Sequencing Center for Infectious Disease"/>
            <person name="Wu L."/>
            <person name="Ma J."/>
        </authorList>
    </citation>
    <scope>NUCLEOTIDE SEQUENCE [LARGE SCALE GENOMIC DNA]</scope>
    <source>
        <strain evidence="9">CECT 7131</strain>
    </source>
</reference>
<accession>A0ABT8AC52</accession>
<evidence type="ECO:0000256" key="7">
    <source>
        <dbReference type="SAM" id="Phobius"/>
    </source>
</evidence>
<evidence type="ECO:0000313" key="9">
    <source>
        <dbReference type="Proteomes" id="UP001529369"/>
    </source>
</evidence>
<evidence type="ECO:0000256" key="2">
    <source>
        <dbReference type="ARBA" id="ARBA00006156"/>
    </source>
</evidence>
<keyword evidence="9" id="KW-1185">Reference proteome</keyword>
<feature type="transmembrane region" description="Helical" evidence="7">
    <location>
        <begin position="46"/>
        <end position="64"/>
    </location>
</feature>
<dbReference type="InterPro" id="IPR002191">
    <property type="entry name" value="Bac_export_3"/>
</dbReference>
<keyword evidence="3" id="KW-1003">Cell membrane</keyword>
<dbReference type="PIRSF" id="PIRSF004669">
    <property type="entry name" value="FliQ"/>
    <property type="match status" value="1"/>
</dbReference>